<evidence type="ECO:0000313" key="6">
    <source>
        <dbReference type="EMBL" id="ERG65139.1"/>
    </source>
</evidence>
<dbReference type="RefSeq" id="WP_021009739.1">
    <property type="nucleotide sequence ID" value="NZ_ASHR01000010.1"/>
</dbReference>
<dbReference type="EMBL" id="ASHR01000010">
    <property type="protein sequence ID" value="ERG65139.1"/>
    <property type="molecule type" value="Genomic_DNA"/>
</dbReference>
<comment type="caution">
    <text evidence="6">The sequence shown here is derived from an EMBL/GenBank/DDBJ whole genome shotgun (WGS) entry which is preliminary data.</text>
</comment>
<keyword evidence="1" id="KW-0540">Nuclease</keyword>
<feature type="domain" description="PIN" evidence="5">
    <location>
        <begin position="8"/>
        <end position="132"/>
    </location>
</feature>
<proteinExistence type="predicted"/>
<evidence type="ECO:0000256" key="3">
    <source>
        <dbReference type="ARBA" id="ARBA00022801"/>
    </source>
</evidence>
<organism evidence="6 7">
    <name type="scientific">Agrococcus pavilionensis RW1</name>
    <dbReference type="NCBI Taxonomy" id="1330458"/>
    <lineage>
        <taxon>Bacteria</taxon>
        <taxon>Bacillati</taxon>
        <taxon>Actinomycetota</taxon>
        <taxon>Actinomycetes</taxon>
        <taxon>Micrococcales</taxon>
        <taxon>Microbacteriaceae</taxon>
        <taxon>Agrococcus</taxon>
    </lineage>
</organism>
<dbReference type="OrthoDB" id="3436442at2"/>
<keyword evidence="7" id="KW-1185">Reference proteome</keyword>
<dbReference type="InterPro" id="IPR002716">
    <property type="entry name" value="PIN_dom"/>
</dbReference>
<evidence type="ECO:0000256" key="2">
    <source>
        <dbReference type="ARBA" id="ARBA00022723"/>
    </source>
</evidence>
<evidence type="ECO:0000256" key="4">
    <source>
        <dbReference type="ARBA" id="ARBA00022842"/>
    </source>
</evidence>
<evidence type="ECO:0000313" key="7">
    <source>
        <dbReference type="Proteomes" id="UP000016462"/>
    </source>
</evidence>
<keyword evidence="3" id="KW-0378">Hydrolase</keyword>
<accession>U1LRL7</accession>
<evidence type="ECO:0000256" key="1">
    <source>
        <dbReference type="ARBA" id="ARBA00022722"/>
    </source>
</evidence>
<sequence length="160" mass="17409">MIDEATAVVFDVNVYLDYILGDDGSWPLLPDVPPTTDNASADAVALAFSARFRLYCSPHILRNVARVMRLTGHTEATIEAFCAAVVEMCEFSGGGVIEPTTRDHGVRDFEDNAIVSLARDPAVDALIIVTSDADLLDLGPAWHGRLIMRPRAFVRRVVAP</sequence>
<dbReference type="GO" id="GO:0046872">
    <property type="term" value="F:metal ion binding"/>
    <property type="evidence" value="ECO:0007669"/>
    <property type="project" value="UniProtKB-KW"/>
</dbReference>
<dbReference type="Proteomes" id="UP000016462">
    <property type="component" value="Unassembled WGS sequence"/>
</dbReference>
<dbReference type="AlphaFoldDB" id="U1LRL7"/>
<dbReference type="GO" id="GO:0016787">
    <property type="term" value="F:hydrolase activity"/>
    <property type="evidence" value="ECO:0007669"/>
    <property type="project" value="UniProtKB-KW"/>
</dbReference>
<name>U1LRL7_9MICO</name>
<keyword evidence="4" id="KW-0460">Magnesium</keyword>
<keyword evidence="2" id="KW-0479">Metal-binding</keyword>
<reference evidence="6 7" key="1">
    <citation type="journal article" date="2013" name="Genome Announc.">
        <title>First draft genome sequence from a member of the genus agrococcus, isolated from modern microbialites.</title>
        <authorList>
            <person name="White R.A.III."/>
            <person name="Grassa C.J."/>
            <person name="Suttle C.A."/>
        </authorList>
    </citation>
    <scope>NUCLEOTIDE SEQUENCE [LARGE SCALE GENOMIC DNA]</scope>
    <source>
        <strain evidence="6 7">RW1</strain>
    </source>
</reference>
<dbReference type="GO" id="GO:0004518">
    <property type="term" value="F:nuclease activity"/>
    <property type="evidence" value="ECO:0007669"/>
    <property type="project" value="UniProtKB-KW"/>
</dbReference>
<dbReference type="Pfam" id="PF13470">
    <property type="entry name" value="PIN_3"/>
    <property type="match status" value="1"/>
</dbReference>
<evidence type="ECO:0000259" key="5">
    <source>
        <dbReference type="Pfam" id="PF13470"/>
    </source>
</evidence>
<protein>
    <recommendedName>
        <fullName evidence="5">PIN domain-containing protein</fullName>
    </recommendedName>
</protein>
<gene>
    <name evidence="6" type="ORF">L332_11900</name>
</gene>